<evidence type="ECO:0000256" key="6">
    <source>
        <dbReference type="SAM" id="MobiDB-lite"/>
    </source>
</evidence>
<keyword evidence="4 7" id="KW-0472">Membrane</keyword>
<dbReference type="OrthoDB" id="10017208at2759"/>
<proteinExistence type="inferred from homology"/>
<dbReference type="InterPro" id="IPR052337">
    <property type="entry name" value="SAT4-like"/>
</dbReference>
<evidence type="ECO:0000256" key="4">
    <source>
        <dbReference type="ARBA" id="ARBA00023136"/>
    </source>
</evidence>
<feature type="domain" description="Rhodopsin" evidence="8">
    <location>
        <begin position="2"/>
        <end position="94"/>
    </location>
</feature>
<evidence type="ECO:0000256" key="2">
    <source>
        <dbReference type="ARBA" id="ARBA00022692"/>
    </source>
</evidence>
<dbReference type="GO" id="GO:0016020">
    <property type="term" value="C:membrane"/>
    <property type="evidence" value="ECO:0007669"/>
    <property type="project" value="UniProtKB-SubCell"/>
</dbReference>
<evidence type="ECO:0000259" key="8">
    <source>
        <dbReference type="Pfam" id="PF20684"/>
    </source>
</evidence>
<comment type="caution">
    <text evidence="9">The sequence shown here is derived from an EMBL/GenBank/DDBJ whole genome shotgun (WGS) entry which is preliminary data.</text>
</comment>
<evidence type="ECO:0000256" key="1">
    <source>
        <dbReference type="ARBA" id="ARBA00004141"/>
    </source>
</evidence>
<accession>A0A8K0WJL3</accession>
<protein>
    <recommendedName>
        <fullName evidence="8">Rhodopsin domain-containing protein</fullName>
    </recommendedName>
</protein>
<keyword evidence="2 7" id="KW-0812">Transmembrane</keyword>
<reference evidence="9" key="1">
    <citation type="journal article" date="2021" name="Nat. Commun.">
        <title>Genetic determinants of endophytism in the Arabidopsis root mycobiome.</title>
        <authorList>
            <person name="Mesny F."/>
            <person name="Miyauchi S."/>
            <person name="Thiergart T."/>
            <person name="Pickel B."/>
            <person name="Atanasova L."/>
            <person name="Karlsson M."/>
            <person name="Huettel B."/>
            <person name="Barry K.W."/>
            <person name="Haridas S."/>
            <person name="Chen C."/>
            <person name="Bauer D."/>
            <person name="Andreopoulos W."/>
            <person name="Pangilinan J."/>
            <person name="LaButti K."/>
            <person name="Riley R."/>
            <person name="Lipzen A."/>
            <person name="Clum A."/>
            <person name="Drula E."/>
            <person name="Henrissat B."/>
            <person name="Kohler A."/>
            <person name="Grigoriev I.V."/>
            <person name="Martin F.M."/>
            <person name="Hacquard S."/>
        </authorList>
    </citation>
    <scope>NUCLEOTIDE SEQUENCE</scope>
    <source>
        <strain evidence="9">MPI-CAGE-CH-0235</strain>
    </source>
</reference>
<evidence type="ECO:0000313" key="10">
    <source>
        <dbReference type="Proteomes" id="UP000813444"/>
    </source>
</evidence>
<dbReference type="PANTHER" id="PTHR33048:SF163">
    <property type="entry name" value="INTEGRAL MEMBRANE PROTEIN (AFU_ORTHOLOGUE AFUA_8G05510)"/>
    <property type="match status" value="1"/>
</dbReference>
<name>A0A8K0WJL3_9HYPO</name>
<organism evidence="9 10">
    <name type="scientific">Stachybotrys elegans</name>
    <dbReference type="NCBI Taxonomy" id="80388"/>
    <lineage>
        <taxon>Eukaryota</taxon>
        <taxon>Fungi</taxon>
        <taxon>Dikarya</taxon>
        <taxon>Ascomycota</taxon>
        <taxon>Pezizomycotina</taxon>
        <taxon>Sordariomycetes</taxon>
        <taxon>Hypocreomycetidae</taxon>
        <taxon>Hypocreales</taxon>
        <taxon>Stachybotryaceae</taxon>
        <taxon>Stachybotrys</taxon>
    </lineage>
</organism>
<comment type="subcellular location">
    <subcellularLocation>
        <location evidence="1">Membrane</location>
        <topology evidence="1">Multi-pass membrane protein</topology>
    </subcellularLocation>
</comment>
<keyword evidence="3 7" id="KW-1133">Transmembrane helix</keyword>
<dbReference type="AlphaFoldDB" id="A0A8K0WJL3"/>
<dbReference type="Pfam" id="PF20684">
    <property type="entry name" value="Fung_rhodopsin"/>
    <property type="match status" value="1"/>
</dbReference>
<evidence type="ECO:0000256" key="7">
    <source>
        <dbReference type="SAM" id="Phobius"/>
    </source>
</evidence>
<evidence type="ECO:0000313" key="9">
    <source>
        <dbReference type="EMBL" id="KAH7303060.1"/>
    </source>
</evidence>
<dbReference type="PANTHER" id="PTHR33048">
    <property type="entry name" value="PTH11-LIKE INTEGRAL MEMBRANE PROTEIN (AFU_ORTHOLOGUE AFUA_5G11245)"/>
    <property type="match status" value="1"/>
</dbReference>
<feature type="transmembrane region" description="Helical" evidence="7">
    <location>
        <begin position="31"/>
        <end position="54"/>
    </location>
</feature>
<dbReference type="Proteomes" id="UP000813444">
    <property type="component" value="Unassembled WGS sequence"/>
</dbReference>
<keyword evidence="10" id="KW-1185">Reference proteome</keyword>
<comment type="similarity">
    <text evidence="5">Belongs to the SAT4 family.</text>
</comment>
<sequence length="166" mass="18457">MAVINLVLEIILLAIPQTRVWKLQLSKKNKIAVSLVFLLGGFVCVTSAIRVVYFTQIDAADITYEFTIPGIWVCVEMNTAIICACLPVIYSIFRTHRNGTMAARNGSTAPSSKKLYPPTSNDEYVKLESGRRGYDVRVQSSQVHSSSSEDMVPLGPIRVDREFTVK</sequence>
<feature type="region of interest" description="Disordered" evidence="6">
    <location>
        <begin position="102"/>
        <end position="121"/>
    </location>
</feature>
<evidence type="ECO:0000256" key="5">
    <source>
        <dbReference type="ARBA" id="ARBA00038359"/>
    </source>
</evidence>
<feature type="transmembrane region" description="Helical" evidence="7">
    <location>
        <begin position="66"/>
        <end position="93"/>
    </location>
</feature>
<dbReference type="InterPro" id="IPR049326">
    <property type="entry name" value="Rhodopsin_dom_fungi"/>
</dbReference>
<evidence type="ECO:0000256" key="3">
    <source>
        <dbReference type="ARBA" id="ARBA00022989"/>
    </source>
</evidence>
<gene>
    <name evidence="9" type="ORF">B0I35DRAFT_447289</name>
</gene>
<dbReference type="EMBL" id="JAGPNK010000041">
    <property type="protein sequence ID" value="KAH7303060.1"/>
    <property type="molecule type" value="Genomic_DNA"/>
</dbReference>